<dbReference type="Proteomes" id="UP000008467">
    <property type="component" value="Chromosome"/>
</dbReference>
<feature type="transmembrane region" description="Helical" evidence="10">
    <location>
        <begin position="282"/>
        <end position="304"/>
    </location>
</feature>
<evidence type="ECO:0000256" key="6">
    <source>
        <dbReference type="ARBA" id="ARBA00022692"/>
    </source>
</evidence>
<evidence type="ECO:0000256" key="10">
    <source>
        <dbReference type="SAM" id="Phobius"/>
    </source>
</evidence>
<feature type="transmembrane region" description="Helical" evidence="10">
    <location>
        <begin position="56"/>
        <end position="75"/>
    </location>
</feature>
<evidence type="ECO:0000313" key="11">
    <source>
        <dbReference type="EMBL" id="ADZ82430.1"/>
    </source>
</evidence>
<dbReference type="EMBL" id="CP002582">
    <property type="protein sequence ID" value="ADZ82430.1"/>
    <property type="molecule type" value="Genomic_DNA"/>
</dbReference>
<feature type="transmembrane region" description="Helical" evidence="10">
    <location>
        <begin position="96"/>
        <end position="119"/>
    </location>
</feature>
<organism evidence="11 12">
    <name type="scientific">Cellulosilyticum lentocellum (strain ATCC 49066 / DSM 5427 / NCIMB 11756 / RHM5)</name>
    <name type="common">Clostridium lentocellum</name>
    <dbReference type="NCBI Taxonomy" id="642492"/>
    <lineage>
        <taxon>Bacteria</taxon>
        <taxon>Bacillati</taxon>
        <taxon>Bacillota</taxon>
        <taxon>Clostridia</taxon>
        <taxon>Lachnospirales</taxon>
        <taxon>Cellulosilyticaceae</taxon>
        <taxon>Cellulosilyticum</taxon>
    </lineage>
</organism>
<feature type="transmembrane region" description="Helical" evidence="10">
    <location>
        <begin position="368"/>
        <end position="386"/>
    </location>
</feature>
<evidence type="ECO:0000256" key="2">
    <source>
        <dbReference type="ARBA" id="ARBA00008417"/>
    </source>
</evidence>
<accession>F2JNT2</accession>
<dbReference type="AlphaFoldDB" id="F2JNT2"/>
<gene>
    <name evidence="11" type="ordered locus">Clole_0697</name>
</gene>
<dbReference type="NCBIfam" id="TIGR00797">
    <property type="entry name" value="matE"/>
    <property type="match status" value="1"/>
</dbReference>
<dbReference type="GO" id="GO:0015297">
    <property type="term" value="F:antiporter activity"/>
    <property type="evidence" value="ECO:0007669"/>
    <property type="project" value="InterPro"/>
</dbReference>
<dbReference type="RefSeq" id="WP_013655731.1">
    <property type="nucleotide sequence ID" value="NC_015275.1"/>
</dbReference>
<dbReference type="CDD" id="cd13143">
    <property type="entry name" value="MATE_MepA_like"/>
    <property type="match status" value="1"/>
</dbReference>
<keyword evidence="5" id="KW-1003">Cell membrane</keyword>
<keyword evidence="12" id="KW-1185">Reference proteome</keyword>
<evidence type="ECO:0000256" key="1">
    <source>
        <dbReference type="ARBA" id="ARBA00004651"/>
    </source>
</evidence>
<reference evidence="11 12" key="1">
    <citation type="journal article" date="2011" name="J. Bacteriol.">
        <title>Complete genome sequence of the cellulose-degrading bacterium Cellulosilyticum lentocellum.</title>
        <authorList>
            <consortium name="US DOE Joint Genome Institute"/>
            <person name="Miller D.A."/>
            <person name="Suen G."/>
            <person name="Bruce D."/>
            <person name="Copeland A."/>
            <person name="Cheng J.F."/>
            <person name="Detter C."/>
            <person name="Goodwin L.A."/>
            <person name="Han C.S."/>
            <person name="Hauser L.J."/>
            <person name="Land M.L."/>
            <person name="Lapidus A."/>
            <person name="Lucas S."/>
            <person name="Meincke L."/>
            <person name="Pitluck S."/>
            <person name="Tapia R."/>
            <person name="Teshima H."/>
            <person name="Woyke T."/>
            <person name="Fox B.G."/>
            <person name="Angert E.R."/>
            <person name="Currie C.R."/>
        </authorList>
    </citation>
    <scope>NUCLEOTIDE SEQUENCE [LARGE SCALE GENOMIC DNA]</scope>
    <source>
        <strain evidence="12">ATCC 49066 / DSM 5427 / NCIMB 11756 / RHM5</strain>
    </source>
</reference>
<keyword evidence="8 10" id="KW-0472">Membrane</keyword>
<evidence type="ECO:0000256" key="5">
    <source>
        <dbReference type="ARBA" id="ARBA00022475"/>
    </source>
</evidence>
<comment type="similarity">
    <text evidence="2">Belongs to the multi antimicrobial extrusion (MATE) (TC 2.A.66.1) family. MepA subfamily.</text>
</comment>
<keyword evidence="4" id="KW-0813">Transport</keyword>
<dbReference type="Pfam" id="PF01554">
    <property type="entry name" value="MatE"/>
    <property type="match status" value="2"/>
</dbReference>
<keyword evidence="6 10" id="KW-0812">Transmembrane</keyword>
<dbReference type="GO" id="GO:0042910">
    <property type="term" value="F:xenobiotic transmembrane transporter activity"/>
    <property type="evidence" value="ECO:0007669"/>
    <property type="project" value="InterPro"/>
</dbReference>
<feature type="transmembrane region" description="Helical" evidence="10">
    <location>
        <begin position="198"/>
        <end position="218"/>
    </location>
</feature>
<feature type="transmembrane region" description="Helical" evidence="10">
    <location>
        <begin position="16"/>
        <end position="36"/>
    </location>
</feature>
<feature type="transmembrane region" description="Helical" evidence="10">
    <location>
        <begin position="139"/>
        <end position="160"/>
    </location>
</feature>
<dbReference type="InterPro" id="IPR051327">
    <property type="entry name" value="MATE_MepA_subfamily"/>
</dbReference>
<dbReference type="PANTHER" id="PTHR43823">
    <property type="entry name" value="SPORULATION PROTEIN YKVU"/>
    <property type="match status" value="1"/>
</dbReference>
<feature type="transmembrane region" description="Helical" evidence="10">
    <location>
        <begin position="172"/>
        <end position="192"/>
    </location>
</feature>
<evidence type="ECO:0000256" key="8">
    <source>
        <dbReference type="ARBA" id="ARBA00023136"/>
    </source>
</evidence>
<dbReference type="PIRSF" id="PIRSF006603">
    <property type="entry name" value="DinF"/>
    <property type="match status" value="1"/>
</dbReference>
<dbReference type="KEGG" id="cle:Clole_0697"/>
<sequence length="462" mass="49671">MEAASNDLGRGSIGKLLFKLAVPAILAQIINALYNIVDRIYIGRIPETGDLALTGIGLTFPILMLITAFSSLIGMGGAPCAAIKMGEGKKAEAEKILGNSLSALLVISAILMVFFYSFKGPLLMMFGASSNTFGYANDYLSIYLLGTISVQLALGMNPFINTQGFAGMGMATVLIGAISNIILDPIFIFGFGMGVKGAAIATIISQTISAVWVMWFLLGKKTKLKIRKSNMKISKKILLPIVALGVAPFIMQATESLVNIVLNKSLFIYGSKVGGEAYGDTAVGAMTIISSVLQVMLMPISGLAQGAQPIISYNYGANNMDRVKKTFKVLFISSITMALTLWAMVMIFPGFFVSLFNDKPELTEMTIWGMRIFLSMIWVMGAQMACQQTFIALGQAKISLFLALLRKVILLVPLVLILPLGLGFNGIFYAEPIADTLAATTTVICFVLSYKKIIQKKLNATS</sequence>
<dbReference type="InterPro" id="IPR045070">
    <property type="entry name" value="MATE_MepA-like"/>
</dbReference>
<comment type="subcellular location">
    <subcellularLocation>
        <location evidence="1">Cell membrane</location>
        <topology evidence="1">Multi-pass membrane protein</topology>
    </subcellularLocation>
</comment>
<dbReference type="InterPro" id="IPR002528">
    <property type="entry name" value="MATE_fam"/>
</dbReference>
<keyword evidence="9" id="KW-0046">Antibiotic resistance</keyword>
<protein>
    <recommendedName>
        <fullName evidence="3">Multidrug export protein MepA</fullName>
    </recommendedName>
</protein>
<evidence type="ECO:0000256" key="4">
    <source>
        <dbReference type="ARBA" id="ARBA00022448"/>
    </source>
</evidence>
<keyword evidence="7 10" id="KW-1133">Transmembrane helix</keyword>
<name>F2JNT2_CELLD</name>
<proteinExistence type="inferred from homology"/>
<evidence type="ECO:0000313" key="12">
    <source>
        <dbReference type="Proteomes" id="UP000008467"/>
    </source>
</evidence>
<dbReference type="InterPro" id="IPR048279">
    <property type="entry name" value="MdtK-like"/>
</dbReference>
<dbReference type="GO" id="GO:0046677">
    <property type="term" value="P:response to antibiotic"/>
    <property type="evidence" value="ECO:0007669"/>
    <property type="project" value="UniProtKB-KW"/>
</dbReference>
<dbReference type="HOGENOM" id="CLU_012893_0_0_9"/>
<feature type="transmembrane region" description="Helical" evidence="10">
    <location>
        <begin position="329"/>
        <end position="356"/>
    </location>
</feature>
<evidence type="ECO:0000256" key="7">
    <source>
        <dbReference type="ARBA" id="ARBA00022989"/>
    </source>
</evidence>
<evidence type="ECO:0000256" key="3">
    <source>
        <dbReference type="ARBA" id="ARBA00022106"/>
    </source>
</evidence>
<evidence type="ECO:0000256" key="9">
    <source>
        <dbReference type="ARBA" id="ARBA00023251"/>
    </source>
</evidence>
<feature type="transmembrane region" description="Helical" evidence="10">
    <location>
        <begin position="427"/>
        <end position="448"/>
    </location>
</feature>
<dbReference type="GO" id="GO:0005886">
    <property type="term" value="C:plasma membrane"/>
    <property type="evidence" value="ECO:0007669"/>
    <property type="project" value="UniProtKB-SubCell"/>
</dbReference>
<dbReference type="eggNOG" id="COG0534">
    <property type="taxonomic scope" value="Bacteria"/>
</dbReference>
<feature type="transmembrane region" description="Helical" evidence="10">
    <location>
        <begin position="398"/>
        <end position="421"/>
    </location>
</feature>
<feature type="transmembrane region" description="Helical" evidence="10">
    <location>
        <begin position="238"/>
        <end position="262"/>
    </location>
</feature>
<dbReference type="PANTHER" id="PTHR43823:SF3">
    <property type="entry name" value="MULTIDRUG EXPORT PROTEIN MEPA"/>
    <property type="match status" value="1"/>
</dbReference>
<dbReference type="STRING" id="642492.Clole_0697"/>